<reference evidence="1" key="1">
    <citation type="journal article" date="2020" name="Stud. Mycol.">
        <title>101 Dothideomycetes genomes: a test case for predicting lifestyles and emergence of pathogens.</title>
        <authorList>
            <person name="Haridas S."/>
            <person name="Albert R."/>
            <person name="Binder M."/>
            <person name="Bloem J."/>
            <person name="Labutti K."/>
            <person name="Salamov A."/>
            <person name="Andreopoulos B."/>
            <person name="Baker S."/>
            <person name="Barry K."/>
            <person name="Bills G."/>
            <person name="Bluhm B."/>
            <person name="Cannon C."/>
            <person name="Castanera R."/>
            <person name="Culley D."/>
            <person name="Daum C."/>
            <person name="Ezra D."/>
            <person name="Gonzalez J."/>
            <person name="Henrissat B."/>
            <person name="Kuo A."/>
            <person name="Liang C."/>
            <person name="Lipzen A."/>
            <person name="Lutzoni F."/>
            <person name="Magnuson J."/>
            <person name="Mondo S."/>
            <person name="Nolan M."/>
            <person name="Ohm R."/>
            <person name="Pangilinan J."/>
            <person name="Park H.-J."/>
            <person name="Ramirez L."/>
            <person name="Alfaro M."/>
            <person name="Sun H."/>
            <person name="Tritt A."/>
            <person name="Yoshinaga Y."/>
            <person name="Zwiers L.-H."/>
            <person name="Turgeon B."/>
            <person name="Goodwin S."/>
            <person name="Spatafora J."/>
            <person name="Crous P."/>
            <person name="Grigoriev I."/>
        </authorList>
    </citation>
    <scope>NUCLEOTIDE SEQUENCE</scope>
    <source>
        <strain evidence="1">CBS 123094</strain>
    </source>
</reference>
<gene>
    <name evidence="1" type="ORF">P154DRAFT_358211</name>
</gene>
<keyword evidence="2" id="KW-1185">Reference proteome</keyword>
<evidence type="ECO:0000313" key="1">
    <source>
        <dbReference type="EMBL" id="KAF2005347.1"/>
    </source>
</evidence>
<dbReference type="InterPro" id="IPR036961">
    <property type="entry name" value="Kinesin_motor_dom_sf"/>
</dbReference>
<organism evidence="1 2">
    <name type="scientific">Amniculicola lignicola CBS 123094</name>
    <dbReference type="NCBI Taxonomy" id="1392246"/>
    <lineage>
        <taxon>Eukaryota</taxon>
        <taxon>Fungi</taxon>
        <taxon>Dikarya</taxon>
        <taxon>Ascomycota</taxon>
        <taxon>Pezizomycotina</taxon>
        <taxon>Dothideomycetes</taxon>
        <taxon>Pleosporomycetidae</taxon>
        <taxon>Pleosporales</taxon>
        <taxon>Amniculicolaceae</taxon>
        <taxon>Amniculicola</taxon>
    </lineage>
</organism>
<name>A0A6A5WUT1_9PLEO</name>
<evidence type="ECO:0008006" key="3">
    <source>
        <dbReference type="Google" id="ProtNLM"/>
    </source>
</evidence>
<dbReference type="EMBL" id="ML977564">
    <property type="protein sequence ID" value="KAF2005347.1"/>
    <property type="molecule type" value="Genomic_DNA"/>
</dbReference>
<sequence length="245" mass="27134">MEALQLQPQSIQQIKAEVTAIFPGPLSLCVVSQALVEYLCKGNNRLRATERSYRWPADDHTITPVGIAFRHSSIMVVARVTRARPSKKSLLDHVQYDVGGTKLQATLLGVTHSTTFQLVHCFDLSASNFDVNAILTPLYQHLLSVQGSHACILADGPSGAGKSHTIFKRDDSIIMHALKYFLTQSTAYPSVVAYIFSAREFTAQYKNGRKFEPRAITDLKTMECTMTALGAFQKTARTMQNHQSS</sequence>
<dbReference type="SUPFAM" id="SSF52540">
    <property type="entry name" value="P-loop containing nucleoside triphosphate hydrolases"/>
    <property type="match status" value="1"/>
</dbReference>
<proteinExistence type="predicted"/>
<accession>A0A6A5WUT1</accession>
<evidence type="ECO:0000313" key="2">
    <source>
        <dbReference type="Proteomes" id="UP000799779"/>
    </source>
</evidence>
<dbReference type="Gene3D" id="3.40.850.10">
    <property type="entry name" value="Kinesin motor domain"/>
    <property type="match status" value="1"/>
</dbReference>
<dbReference type="AlphaFoldDB" id="A0A6A5WUT1"/>
<dbReference type="InterPro" id="IPR027417">
    <property type="entry name" value="P-loop_NTPase"/>
</dbReference>
<protein>
    <recommendedName>
        <fullName evidence="3">Kinesin motor domain-containing protein</fullName>
    </recommendedName>
</protein>
<dbReference type="Proteomes" id="UP000799779">
    <property type="component" value="Unassembled WGS sequence"/>
</dbReference>